<comment type="caution">
    <text evidence="11">The sequence shown here is derived from an EMBL/GenBank/DDBJ whole genome shotgun (WGS) entry which is preliminary data.</text>
</comment>
<keyword evidence="5" id="KW-0547">Nucleotide-binding</keyword>
<organism evidence="11 12">
    <name type="scientific">Candidatus Roizmanbacteria bacterium GW2011_GWA2_32_13</name>
    <dbReference type="NCBI Taxonomy" id="1618475"/>
    <lineage>
        <taxon>Bacteria</taxon>
        <taxon>Candidatus Roizmaniibacteriota</taxon>
    </lineage>
</organism>
<dbReference type="InterPro" id="IPR003593">
    <property type="entry name" value="AAA+_ATPase"/>
</dbReference>
<dbReference type="Pfam" id="PF00005">
    <property type="entry name" value="ABC_tran"/>
    <property type="match status" value="1"/>
</dbReference>
<reference evidence="11 12" key="1">
    <citation type="journal article" date="2015" name="Nature">
        <title>rRNA introns, odd ribosomes, and small enigmatic genomes across a large radiation of phyla.</title>
        <authorList>
            <person name="Brown C.T."/>
            <person name="Hug L.A."/>
            <person name="Thomas B.C."/>
            <person name="Sharon I."/>
            <person name="Castelle C.J."/>
            <person name="Singh A."/>
            <person name="Wilkins M.J."/>
            <person name="Williams K.H."/>
            <person name="Banfield J.F."/>
        </authorList>
    </citation>
    <scope>NUCLEOTIDE SEQUENCE [LARGE SCALE GENOMIC DNA]</scope>
</reference>
<sequence length="356" mass="40777">MRLFKKSWIVLSFVELLPVISIFTFLLVTTNQLVMHEISTGIFVLLYINVFWFSSNLQQLMKTFGQLVSDSPFIQDAVNFYQIKNIIIFPIVTQDNKIKLIKKLEKPRITLENVSFIYPNTSATVLKNINFSIPYGQNIALIGENGAGKTTLVKLLMRMYDPTEGKISINGINLKEIPEDVLFLLYSTLFQSFGKFYLTIRENLDMAAGKPEDSKEYERVLKLSNAWGYIKDFPKTIDQQLGPQYKDGVDLSGGQWQQLAIARAYMKKAPVLILDEPTSAIDAKAEAEIFDRLNRETKENTVIFISHRFSTIKDAHRIVVIDHGKIIEDGDHEKLIKNKGKYAALYSLQAERYTRE</sequence>
<keyword evidence="6" id="KW-0067">ATP-binding</keyword>
<keyword evidence="8 9" id="KW-0472">Membrane</keyword>
<dbReference type="PANTHER" id="PTHR43394:SF1">
    <property type="entry name" value="ATP-BINDING CASSETTE SUB-FAMILY B MEMBER 10, MITOCHONDRIAL"/>
    <property type="match status" value="1"/>
</dbReference>
<comment type="subcellular location">
    <subcellularLocation>
        <location evidence="1">Cell membrane</location>
        <topology evidence="1">Multi-pass membrane protein</topology>
    </subcellularLocation>
</comment>
<evidence type="ECO:0000256" key="1">
    <source>
        <dbReference type="ARBA" id="ARBA00004651"/>
    </source>
</evidence>
<evidence type="ECO:0000256" key="2">
    <source>
        <dbReference type="ARBA" id="ARBA00022448"/>
    </source>
</evidence>
<dbReference type="Proteomes" id="UP000034349">
    <property type="component" value="Unassembled WGS sequence"/>
</dbReference>
<dbReference type="GO" id="GO:0015421">
    <property type="term" value="F:ABC-type oligopeptide transporter activity"/>
    <property type="evidence" value="ECO:0007669"/>
    <property type="project" value="TreeGrafter"/>
</dbReference>
<evidence type="ECO:0000256" key="5">
    <source>
        <dbReference type="ARBA" id="ARBA00022741"/>
    </source>
</evidence>
<name>A0A0G0BPT2_9BACT</name>
<feature type="transmembrane region" description="Helical" evidence="9">
    <location>
        <begin position="34"/>
        <end position="53"/>
    </location>
</feature>
<protein>
    <submittedName>
        <fullName evidence="11">ABC transporter related protein</fullName>
    </submittedName>
</protein>
<dbReference type="GO" id="GO:0016887">
    <property type="term" value="F:ATP hydrolysis activity"/>
    <property type="evidence" value="ECO:0007669"/>
    <property type="project" value="InterPro"/>
</dbReference>
<evidence type="ECO:0000256" key="4">
    <source>
        <dbReference type="ARBA" id="ARBA00022692"/>
    </source>
</evidence>
<dbReference type="Gene3D" id="1.20.1560.10">
    <property type="entry name" value="ABC transporter type 1, transmembrane domain"/>
    <property type="match status" value="1"/>
</dbReference>
<dbReference type="AlphaFoldDB" id="A0A0G0BPT2"/>
<proteinExistence type="predicted"/>
<dbReference type="FunFam" id="3.40.50.300:FF:000221">
    <property type="entry name" value="Multidrug ABC transporter ATP-binding protein"/>
    <property type="match status" value="1"/>
</dbReference>
<evidence type="ECO:0000313" key="11">
    <source>
        <dbReference type="EMBL" id="KKP33062.1"/>
    </source>
</evidence>
<dbReference type="PROSITE" id="PS50893">
    <property type="entry name" value="ABC_TRANSPORTER_2"/>
    <property type="match status" value="1"/>
</dbReference>
<feature type="transmembrane region" description="Helical" evidence="9">
    <location>
        <begin position="7"/>
        <end position="28"/>
    </location>
</feature>
<dbReference type="GO" id="GO:0005886">
    <property type="term" value="C:plasma membrane"/>
    <property type="evidence" value="ECO:0007669"/>
    <property type="project" value="UniProtKB-SubCell"/>
</dbReference>
<evidence type="ECO:0000259" key="10">
    <source>
        <dbReference type="PROSITE" id="PS50893"/>
    </source>
</evidence>
<accession>A0A0G0BPT2</accession>
<keyword evidence="3" id="KW-1003">Cell membrane</keyword>
<dbReference type="SMART" id="SM00382">
    <property type="entry name" value="AAA"/>
    <property type="match status" value="1"/>
</dbReference>
<evidence type="ECO:0000256" key="3">
    <source>
        <dbReference type="ARBA" id="ARBA00022475"/>
    </source>
</evidence>
<evidence type="ECO:0000256" key="6">
    <source>
        <dbReference type="ARBA" id="ARBA00022840"/>
    </source>
</evidence>
<dbReference type="InterPro" id="IPR003439">
    <property type="entry name" value="ABC_transporter-like_ATP-bd"/>
</dbReference>
<keyword evidence="2" id="KW-0813">Transport</keyword>
<evidence type="ECO:0000256" key="8">
    <source>
        <dbReference type="ARBA" id="ARBA00023136"/>
    </source>
</evidence>
<evidence type="ECO:0000313" key="12">
    <source>
        <dbReference type="Proteomes" id="UP000034349"/>
    </source>
</evidence>
<keyword evidence="7 9" id="KW-1133">Transmembrane helix</keyword>
<dbReference type="InterPro" id="IPR039421">
    <property type="entry name" value="Type_1_exporter"/>
</dbReference>
<dbReference type="PANTHER" id="PTHR43394">
    <property type="entry name" value="ATP-DEPENDENT PERMEASE MDL1, MITOCHONDRIAL"/>
    <property type="match status" value="1"/>
</dbReference>
<dbReference type="InterPro" id="IPR027417">
    <property type="entry name" value="P-loop_NTPase"/>
</dbReference>
<dbReference type="GO" id="GO:0005524">
    <property type="term" value="F:ATP binding"/>
    <property type="evidence" value="ECO:0007669"/>
    <property type="project" value="UniProtKB-KW"/>
</dbReference>
<dbReference type="InterPro" id="IPR036640">
    <property type="entry name" value="ABC1_TM_sf"/>
</dbReference>
<evidence type="ECO:0000256" key="9">
    <source>
        <dbReference type="SAM" id="Phobius"/>
    </source>
</evidence>
<gene>
    <name evidence="11" type="ORF">UR23_C0050G0005</name>
</gene>
<dbReference type="EMBL" id="LBOK01000050">
    <property type="protein sequence ID" value="KKP33062.1"/>
    <property type="molecule type" value="Genomic_DNA"/>
</dbReference>
<dbReference type="Gene3D" id="3.40.50.300">
    <property type="entry name" value="P-loop containing nucleotide triphosphate hydrolases"/>
    <property type="match status" value="1"/>
</dbReference>
<dbReference type="SUPFAM" id="SSF52540">
    <property type="entry name" value="P-loop containing nucleoside triphosphate hydrolases"/>
    <property type="match status" value="1"/>
</dbReference>
<evidence type="ECO:0000256" key="7">
    <source>
        <dbReference type="ARBA" id="ARBA00022989"/>
    </source>
</evidence>
<feature type="domain" description="ABC transporter" evidence="10">
    <location>
        <begin position="109"/>
        <end position="348"/>
    </location>
</feature>
<keyword evidence="4 9" id="KW-0812">Transmembrane</keyword>